<dbReference type="Gene3D" id="3.40.190.10">
    <property type="entry name" value="Periplasmic binding protein-like II"/>
    <property type="match status" value="2"/>
</dbReference>
<dbReference type="EMBL" id="SLVX01000018">
    <property type="protein sequence ID" value="TCN38970.1"/>
    <property type="molecule type" value="Genomic_DNA"/>
</dbReference>
<protein>
    <recommendedName>
        <fullName evidence="5">Putrescine-binding periplasmic protein</fullName>
    </recommendedName>
</protein>
<dbReference type="InterPro" id="IPR006059">
    <property type="entry name" value="SBP"/>
</dbReference>
<evidence type="ECO:0000256" key="5">
    <source>
        <dbReference type="PIRNR" id="PIRNR019574"/>
    </source>
</evidence>
<dbReference type="PIRSF" id="PIRSF019574">
    <property type="entry name" value="Periplasmic_polyamine_BP"/>
    <property type="match status" value="1"/>
</dbReference>
<dbReference type="GO" id="GO:0015846">
    <property type="term" value="P:polyamine transport"/>
    <property type="evidence" value="ECO:0007669"/>
    <property type="project" value="InterPro"/>
</dbReference>
<dbReference type="InterPro" id="IPR001188">
    <property type="entry name" value="Sperm_putr-bd"/>
</dbReference>
<evidence type="ECO:0000256" key="3">
    <source>
        <dbReference type="ARBA" id="ARBA00022729"/>
    </source>
</evidence>
<reference evidence="8 9" key="1">
    <citation type="submission" date="2019-03" db="EMBL/GenBank/DDBJ databases">
        <title>Genomic Encyclopedia of Type Strains, Phase IV (KMG-IV): sequencing the most valuable type-strain genomes for metagenomic binning, comparative biology and taxonomic classification.</title>
        <authorList>
            <person name="Goeker M."/>
        </authorList>
    </citation>
    <scope>NUCLEOTIDE SEQUENCE [LARGE SCALE GENOMIC DNA]</scope>
    <source>
        <strain evidence="8 9">DSM 18401</strain>
    </source>
</reference>
<dbReference type="GO" id="GO:0019808">
    <property type="term" value="F:polyamine binding"/>
    <property type="evidence" value="ECO:0007669"/>
    <property type="project" value="InterPro"/>
</dbReference>
<evidence type="ECO:0000256" key="2">
    <source>
        <dbReference type="ARBA" id="ARBA00022448"/>
    </source>
</evidence>
<evidence type="ECO:0000313" key="9">
    <source>
        <dbReference type="Proteomes" id="UP000295351"/>
    </source>
</evidence>
<dbReference type="PRINTS" id="PR00909">
    <property type="entry name" value="SPERMDNBNDNG"/>
</dbReference>
<dbReference type="PANTHER" id="PTHR30222:SF17">
    <property type="entry name" value="SPERMIDINE_PUTRESCINE-BINDING PERIPLASMIC PROTEIN"/>
    <property type="match status" value="1"/>
</dbReference>
<dbReference type="Pfam" id="PF13416">
    <property type="entry name" value="SBP_bac_8"/>
    <property type="match status" value="1"/>
</dbReference>
<keyword evidence="4 5" id="KW-0574">Periplasm</keyword>
<evidence type="ECO:0000256" key="6">
    <source>
        <dbReference type="PIRSR" id="PIRSR019574-1"/>
    </source>
</evidence>
<name>A0A4V2RH46_SHIGR</name>
<keyword evidence="3 7" id="KW-0732">Signal</keyword>
<keyword evidence="9" id="KW-1185">Reference proteome</keyword>
<dbReference type="RefSeq" id="WP_064331506.1">
    <property type="nucleotide sequence ID" value="NZ_BAABEI010000012.1"/>
</dbReference>
<comment type="caution">
    <text evidence="8">The sequence shown here is derived from an EMBL/GenBank/DDBJ whole genome shotgun (WGS) entry which is preliminary data.</text>
</comment>
<feature type="signal peptide" evidence="7">
    <location>
        <begin position="1"/>
        <end position="22"/>
    </location>
</feature>
<evidence type="ECO:0000256" key="1">
    <source>
        <dbReference type="ARBA" id="ARBA00004418"/>
    </source>
</evidence>
<accession>A0A4V2RH46</accession>
<dbReference type="AlphaFoldDB" id="A0A4V2RH46"/>
<comment type="subcellular location">
    <subcellularLocation>
        <location evidence="1 5">Periplasm</location>
    </subcellularLocation>
</comment>
<feature type="binding site" evidence="6">
    <location>
        <position position="80"/>
    </location>
    <ligand>
        <name>spermidine</name>
        <dbReference type="ChEBI" id="CHEBI:57834"/>
    </ligand>
</feature>
<dbReference type="CDD" id="cd13590">
    <property type="entry name" value="PBP2_PotD_PotF_like"/>
    <property type="match status" value="1"/>
</dbReference>
<dbReference type="Proteomes" id="UP000295351">
    <property type="component" value="Unassembled WGS sequence"/>
</dbReference>
<evidence type="ECO:0000256" key="4">
    <source>
        <dbReference type="ARBA" id="ARBA00022764"/>
    </source>
</evidence>
<dbReference type="PANTHER" id="PTHR30222">
    <property type="entry name" value="SPERMIDINE/PUTRESCINE-BINDING PERIPLASMIC PROTEIN"/>
    <property type="match status" value="1"/>
</dbReference>
<keyword evidence="2 5" id="KW-0813">Transport</keyword>
<comment type="similarity">
    <text evidence="5">Belongs to the bacterial solute-binding protein PotD/PotF family.</text>
</comment>
<gene>
    <name evidence="8" type="ORF">EV665_11856</name>
</gene>
<evidence type="ECO:0000313" key="8">
    <source>
        <dbReference type="EMBL" id="TCN38970.1"/>
    </source>
</evidence>
<dbReference type="GO" id="GO:0042597">
    <property type="term" value="C:periplasmic space"/>
    <property type="evidence" value="ECO:0007669"/>
    <property type="project" value="UniProtKB-SubCell"/>
</dbReference>
<evidence type="ECO:0000256" key="7">
    <source>
        <dbReference type="SAM" id="SignalP"/>
    </source>
</evidence>
<organism evidence="8 9">
    <name type="scientific">Shinella granuli</name>
    <dbReference type="NCBI Taxonomy" id="323621"/>
    <lineage>
        <taxon>Bacteria</taxon>
        <taxon>Pseudomonadati</taxon>
        <taxon>Pseudomonadota</taxon>
        <taxon>Alphaproteobacteria</taxon>
        <taxon>Hyphomicrobiales</taxon>
        <taxon>Rhizobiaceae</taxon>
        <taxon>Shinella</taxon>
    </lineage>
</organism>
<comment type="function">
    <text evidence="5">Required for the activity of the bacterial periplasmic transport system of putrescine.</text>
</comment>
<dbReference type="SUPFAM" id="SSF53850">
    <property type="entry name" value="Periplasmic binding protein-like II"/>
    <property type="match status" value="1"/>
</dbReference>
<sequence>MKNWRTLFTSVSLIAFASGASAAELNIYAWSGEVPQEIVDDFAKETGITVTFDTYDSNETMMAKLSAGASGYDLIEPSQYTVQVLAKQGLLKELDHTKIPNLGNLGAPFREVSFDPGQKWSVPYIWGTTGFAYNEDCVKTPPTSWKALWDPQYEGRIYMLDNMLAAYIAGLQVNGFKAGTTNAEEIEKATQSLIEQKKVLGGYNSTNFGDLVASGEACIVQGWNGSIAQVMATNPNVKYVIPDEGGSMWIDGFAIPASAKNVEEAYKFIDYIMRPEVAAKAADLSKSATVIDEAKALLPKEVAENAAIYPPEDKLMKADFILDVGDATKLYQDGWTKVKTAQ</sequence>
<proteinExistence type="inferred from homology"/>
<feature type="chain" id="PRO_5020468234" description="Putrescine-binding periplasmic protein" evidence="7">
    <location>
        <begin position="23"/>
        <end position="342"/>
    </location>
</feature>